<feature type="compositionally biased region" description="Basic and acidic residues" evidence="1">
    <location>
        <begin position="109"/>
        <end position="139"/>
    </location>
</feature>
<dbReference type="AlphaFoldDB" id="A0A0F7SFN7"/>
<feature type="compositionally biased region" description="Basic and acidic residues" evidence="1">
    <location>
        <begin position="53"/>
        <end position="73"/>
    </location>
</feature>
<dbReference type="EMBL" id="LN483144">
    <property type="protein sequence ID" value="CDZ96413.1"/>
    <property type="molecule type" value="Genomic_DNA"/>
</dbReference>
<protein>
    <submittedName>
        <fullName evidence="2">Uncharacterized protein</fullName>
    </submittedName>
</protein>
<accession>A0A0F7SFN7</accession>
<name>A0A0F7SFN7_PHARH</name>
<reference evidence="2" key="1">
    <citation type="submission" date="2014-08" db="EMBL/GenBank/DDBJ databases">
        <authorList>
            <person name="Sharma Rahul"/>
            <person name="Thines Marco"/>
        </authorList>
    </citation>
    <scope>NUCLEOTIDE SEQUENCE</scope>
</reference>
<evidence type="ECO:0000313" key="2">
    <source>
        <dbReference type="EMBL" id="CDZ96413.1"/>
    </source>
</evidence>
<feature type="region of interest" description="Disordered" evidence="1">
    <location>
        <begin position="29"/>
        <end position="139"/>
    </location>
</feature>
<proteinExistence type="predicted"/>
<evidence type="ECO:0000256" key="1">
    <source>
        <dbReference type="SAM" id="MobiDB-lite"/>
    </source>
</evidence>
<sequence>MCAAFIRSVPILRAIGSPALRRSIQTTSIARSSHGYGSGPADKDSSVPPATKEFLDKHGSPEGKDIPSPDVEGKAPATSAGAESGGESAAGGSKGKDLPKPNASSEDSAGDKSKPHYVCDPETKNGNDTPELVKPEDKK</sequence>
<organism evidence="2">
    <name type="scientific">Phaffia rhodozyma</name>
    <name type="common">Yeast</name>
    <name type="synonym">Xanthophyllomyces dendrorhous</name>
    <dbReference type="NCBI Taxonomy" id="264483"/>
    <lineage>
        <taxon>Eukaryota</taxon>
        <taxon>Fungi</taxon>
        <taxon>Dikarya</taxon>
        <taxon>Basidiomycota</taxon>
        <taxon>Agaricomycotina</taxon>
        <taxon>Tremellomycetes</taxon>
        <taxon>Cystofilobasidiales</taxon>
        <taxon>Mrakiaceae</taxon>
        <taxon>Phaffia</taxon>
    </lineage>
</organism>